<dbReference type="InterPro" id="IPR045759">
    <property type="entry name" value="Ap4A_phos1/2_N"/>
</dbReference>
<feature type="domain" description="C2H2-type" evidence="2">
    <location>
        <begin position="336"/>
        <end position="366"/>
    </location>
</feature>
<dbReference type="InterPro" id="IPR009163">
    <property type="entry name" value="Ap4A_phos1/2"/>
</dbReference>
<dbReference type="GO" id="GO:0009117">
    <property type="term" value="P:nucleotide metabolic process"/>
    <property type="evidence" value="ECO:0007669"/>
    <property type="project" value="InterPro"/>
</dbReference>
<feature type="compositionally biased region" description="Low complexity" evidence="1">
    <location>
        <begin position="249"/>
        <end position="261"/>
    </location>
</feature>
<reference evidence="3" key="1">
    <citation type="submission" date="2020-06" db="EMBL/GenBank/DDBJ databases">
        <title>Draft genome sequences of strains closely related to Aspergillus parafelis and Aspergillus hiratsukae.</title>
        <authorList>
            <person name="Dos Santos R.A.C."/>
            <person name="Rivero-Menendez O."/>
            <person name="Steenwyk J.L."/>
            <person name="Mead M.E."/>
            <person name="Goldman G.H."/>
            <person name="Alastruey-Izquierdo A."/>
            <person name="Rokas A."/>
        </authorList>
    </citation>
    <scope>NUCLEOTIDE SEQUENCE</scope>
    <source>
        <strain evidence="3">CNM-CM7691</strain>
    </source>
</reference>
<dbReference type="AlphaFoldDB" id="A0A8H6VAB8"/>
<dbReference type="InterPro" id="IPR013087">
    <property type="entry name" value="Znf_C2H2_type"/>
</dbReference>
<dbReference type="SMART" id="SM00355">
    <property type="entry name" value="ZnF_C2H2"/>
    <property type="match status" value="4"/>
</dbReference>
<feature type="region of interest" description="Disordered" evidence="1">
    <location>
        <begin position="229"/>
        <end position="280"/>
    </location>
</feature>
<dbReference type="SUPFAM" id="SSF54197">
    <property type="entry name" value="HIT-like"/>
    <property type="match status" value="1"/>
</dbReference>
<feature type="domain" description="C2H2-type" evidence="2">
    <location>
        <begin position="304"/>
        <end position="331"/>
    </location>
</feature>
<dbReference type="Pfam" id="PF09830">
    <property type="entry name" value="ATP_transf"/>
    <property type="match status" value="1"/>
</dbReference>
<name>A0A8H6VAB8_9EURO</name>
<dbReference type="Gene3D" id="3.30.428.70">
    <property type="match status" value="1"/>
</dbReference>
<feature type="region of interest" description="Disordered" evidence="1">
    <location>
        <begin position="491"/>
        <end position="540"/>
    </location>
</feature>
<keyword evidence="4" id="KW-1185">Reference proteome</keyword>
<dbReference type="GO" id="GO:0005524">
    <property type="term" value="F:ATP binding"/>
    <property type="evidence" value="ECO:0007669"/>
    <property type="project" value="InterPro"/>
</dbReference>
<accession>A0A8H6VAB8</accession>
<evidence type="ECO:0000259" key="2">
    <source>
        <dbReference type="SMART" id="SM00355"/>
    </source>
</evidence>
<dbReference type="InterPro" id="IPR036265">
    <property type="entry name" value="HIT-like_sf"/>
</dbReference>
<protein>
    <recommendedName>
        <fullName evidence="2">C2H2-type domain-containing protein</fullName>
    </recommendedName>
</protein>
<dbReference type="PANTHER" id="PTHR38420:SF3">
    <property type="entry name" value="5',5'''-P-1,P-4-TETRAPHOSPHATE PHOSPHORYLASE 2"/>
    <property type="match status" value="1"/>
</dbReference>
<evidence type="ECO:0000313" key="3">
    <source>
        <dbReference type="EMBL" id="KAF7180884.1"/>
    </source>
</evidence>
<dbReference type="InterPro" id="IPR019200">
    <property type="entry name" value="ATP_adenylylTrfase_C"/>
</dbReference>
<feature type="compositionally biased region" description="Basic and acidic residues" evidence="1">
    <location>
        <begin position="646"/>
        <end position="658"/>
    </location>
</feature>
<feature type="domain" description="C2H2-type" evidence="2">
    <location>
        <begin position="277"/>
        <end position="298"/>
    </location>
</feature>
<dbReference type="Pfam" id="PF19327">
    <property type="entry name" value="Ap4A_phos_N"/>
    <property type="match status" value="1"/>
</dbReference>
<dbReference type="Proteomes" id="UP000641853">
    <property type="component" value="Unassembled WGS sequence"/>
</dbReference>
<dbReference type="Gene3D" id="3.30.160.60">
    <property type="entry name" value="Classic Zinc Finger"/>
    <property type="match status" value="1"/>
</dbReference>
<proteinExistence type="predicted"/>
<evidence type="ECO:0000256" key="1">
    <source>
        <dbReference type="SAM" id="MobiDB-lite"/>
    </source>
</evidence>
<gene>
    <name evidence="3" type="ORF">CNMCM7691_000013</name>
</gene>
<organism evidence="3 4">
    <name type="scientific">Aspergillus felis</name>
    <dbReference type="NCBI Taxonomy" id="1287682"/>
    <lineage>
        <taxon>Eukaryota</taxon>
        <taxon>Fungi</taxon>
        <taxon>Dikarya</taxon>
        <taxon>Ascomycota</taxon>
        <taxon>Pezizomycotina</taxon>
        <taxon>Eurotiomycetes</taxon>
        <taxon>Eurotiomycetidae</taxon>
        <taxon>Eurotiales</taxon>
        <taxon>Aspergillaceae</taxon>
        <taxon>Aspergillus</taxon>
        <taxon>Aspergillus subgen. Fumigati</taxon>
    </lineage>
</organism>
<dbReference type="InterPro" id="IPR043171">
    <property type="entry name" value="Ap4A_phos1/2-like"/>
</dbReference>
<dbReference type="InterPro" id="IPR036236">
    <property type="entry name" value="Znf_C2H2_sf"/>
</dbReference>
<dbReference type="SUPFAM" id="SSF57667">
    <property type="entry name" value="beta-beta-alpha zinc fingers"/>
    <property type="match status" value="1"/>
</dbReference>
<comment type="caution">
    <text evidence="3">The sequence shown here is derived from an EMBL/GenBank/DDBJ whole genome shotgun (WGS) entry which is preliminary data.</text>
</comment>
<feature type="domain" description="C2H2-type" evidence="2">
    <location>
        <begin position="397"/>
        <end position="417"/>
    </location>
</feature>
<dbReference type="EMBL" id="JACBAG010001828">
    <property type="protein sequence ID" value="KAF7180884.1"/>
    <property type="molecule type" value="Genomic_DNA"/>
</dbReference>
<sequence>MLAMDSSRQQQTSYFHNVPMDPALVDPFAFQMDNFGGFGQPSGSASAPTSYYETSPVYADSQLEAKTTGFPPMPPTPPSLPVAYSTEPYMSGLSTASGPSIASASSSAMGSPYSGTAHTFPESWVDTNHGIGLPAAVMDEFFPNEFMASSLDAENVYQRKGPDDFVDPSLIQPVHQYPNYSTPTISFPEPSGYSANCGYFPQSPDPSHLPVTESYAADHLMQTGLAVSSPLLNSTPHSRPVSIYDRRSSISSTHSRRSQLSPAASVAEFDDESKEKGRCPHPDCGRVFKDLKAHMLTHQSERPEKCPIVTCEYHVKGFARKYDKNRHTLTHYKGTMVCGFCPGSGSPAEKSFNRADVFKRHLTSVHGVEQTPPNCRKRSPAAASGKKVSDYCQDATGKCSTCSATFSNAQDFYEHLDDCVLRVVQQVEPSEVINQQRLAEVDCDEEVKKTMEKHKLLDAAGDVDRLDDEPEEDDNDYNELNLQLRSSKGAFKSNKGNASVGSRPILGSSNAVTKNSKARATVSKRRNNRDRYPPSWGCPSSSMKTKKRVLCLFDGQRRLWKDEMMLDNEFEVRLKLPGGANDGTNREAYITDLDVATLKRAEGVLSANEDERGPCYLWALNANLDVSKYQLRYCPALAQKPSGTPKSDKDRSGPKPDPFENPSAELLIAQIPQENPTHALVLNKFPVIPNHFILATKAFKPQTDILEKEDLDAAYACIKAWRDSQTAQEDSGSKRLFAFFNSGDESGASQPHRHLQFLPVEAMSQGDSGSWRPLIDTVSSQSVGPDSEYRRLSQIPFAHFALPLPQNPTADTLHAIYLSLYRVALSTAKGSLGDHARATDGPAAISYNLAMTESMMMICPRRCETARIPVDPSALPDVHEPGVVALNGTILAGTLMVKAEAEWNELRRNPDTLADILAAVGYPQPDSRGLALL</sequence>
<dbReference type="GO" id="GO:0003877">
    <property type="term" value="F:ATP:ADP adenylyltransferase activity"/>
    <property type="evidence" value="ECO:0007669"/>
    <property type="project" value="InterPro"/>
</dbReference>
<feature type="region of interest" description="Disordered" evidence="1">
    <location>
        <begin position="640"/>
        <end position="662"/>
    </location>
</feature>
<dbReference type="PANTHER" id="PTHR38420">
    <property type="entry name" value="AP-4-A PHOSPHORYLASE II"/>
    <property type="match status" value="1"/>
</dbReference>
<evidence type="ECO:0000313" key="4">
    <source>
        <dbReference type="Proteomes" id="UP000641853"/>
    </source>
</evidence>